<feature type="domain" description="FAM192A/Fyv6 N-terminal" evidence="4">
    <location>
        <begin position="44"/>
        <end position="130"/>
    </location>
</feature>
<feature type="compositionally biased region" description="Polar residues" evidence="3">
    <location>
        <begin position="1"/>
        <end position="26"/>
    </location>
</feature>
<dbReference type="GO" id="GO:0006303">
    <property type="term" value="P:double-strand break repair via nonhomologous end joining"/>
    <property type="evidence" value="ECO:0007669"/>
    <property type="project" value="EnsemblFungi"/>
</dbReference>
<evidence type="ECO:0000256" key="3">
    <source>
        <dbReference type="SAM" id="MobiDB-lite"/>
    </source>
</evidence>
<evidence type="ECO:0000256" key="1">
    <source>
        <dbReference type="ARBA" id="ARBA00004123"/>
    </source>
</evidence>
<dbReference type="Pfam" id="PF10187">
    <property type="entry name" value="FAM192A_Fyv6_N"/>
    <property type="match status" value="1"/>
</dbReference>
<protein>
    <recommendedName>
        <fullName evidence="4">FAM192A/Fyv6 N-terminal domain-containing protein</fullName>
    </recommendedName>
</protein>
<dbReference type="FunCoup" id="I2H2E2">
    <property type="interactions" value="50"/>
</dbReference>
<comment type="subcellular location">
    <subcellularLocation>
        <location evidence="1">Nucleus</location>
    </subcellularLocation>
</comment>
<feature type="region of interest" description="Disordered" evidence="3">
    <location>
        <begin position="44"/>
        <end position="78"/>
    </location>
</feature>
<gene>
    <name evidence="5" type="primary">TBLA0D00340</name>
    <name evidence="5" type="ORF">TBLA_0D00340</name>
</gene>
<dbReference type="GeneID" id="14495648"/>
<dbReference type="Proteomes" id="UP000002866">
    <property type="component" value="Chromosome 4"/>
</dbReference>
<dbReference type="GO" id="GO:0005198">
    <property type="term" value="F:structural molecule activity"/>
    <property type="evidence" value="ECO:0007669"/>
    <property type="project" value="EnsemblFungi"/>
</dbReference>
<evidence type="ECO:0000313" key="5">
    <source>
        <dbReference type="EMBL" id="CCH60544.1"/>
    </source>
</evidence>
<dbReference type="KEGG" id="tbl:TBLA_0D00340"/>
<sequence length="195" mass="22641">MKKINQKASEQSLTTISINGTQQTSGIRGKKPLVFVSEGVTNLEEQKEKAHIQQERYESEARRRERKTLRDQLRNSTIKKQKEFTRNIRDREGFNRLSKKEIDYYNNIESAKIKQKNDLEKYLSNKGQEFDRRKELLAKNALSSEGNPGINRQDKNILSPVIGTKIKDKEKLRISGIVSKNNKIKKLKIKITNPT</sequence>
<evidence type="ECO:0000259" key="4">
    <source>
        <dbReference type="Pfam" id="PF10187"/>
    </source>
</evidence>
<feature type="compositionally biased region" description="Basic and acidic residues" evidence="3">
    <location>
        <begin position="44"/>
        <end position="73"/>
    </location>
</feature>
<dbReference type="eggNOG" id="ENOG502S517">
    <property type="taxonomic scope" value="Eukaryota"/>
</dbReference>
<dbReference type="EMBL" id="HE806319">
    <property type="protein sequence ID" value="CCH60544.1"/>
    <property type="molecule type" value="Genomic_DNA"/>
</dbReference>
<accession>I2H2E2</accession>
<organism evidence="5 6">
    <name type="scientific">Henningerozyma blattae (strain ATCC 34711 / CBS 6284 / DSM 70876 / NBRC 10599 / NRRL Y-10934 / UCD 77-7)</name>
    <name type="common">Yeast</name>
    <name type="synonym">Tetrapisispora blattae</name>
    <dbReference type="NCBI Taxonomy" id="1071380"/>
    <lineage>
        <taxon>Eukaryota</taxon>
        <taxon>Fungi</taxon>
        <taxon>Dikarya</taxon>
        <taxon>Ascomycota</taxon>
        <taxon>Saccharomycotina</taxon>
        <taxon>Saccharomycetes</taxon>
        <taxon>Saccharomycetales</taxon>
        <taxon>Saccharomycetaceae</taxon>
        <taxon>Henningerozyma</taxon>
    </lineage>
</organism>
<dbReference type="AlphaFoldDB" id="I2H2E2"/>
<dbReference type="InParanoid" id="I2H2E2"/>
<dbReference type="GO" id="GO:0005634">
    <property type="term" value="C:nucleus"/>
    <property type="evidence" value="ECO:0007669"/>
    <property type="project" value="UniProtKB-SubCell"/>
</dbReference>
<proteinExistence type="predicted"/>
<reference evidence="5 6" key="1">
    <citation type="journal article" date="2011" name="Proc. Natl. Acad. Sci. U.S.A.">
        <title>Evolutionary erosion of yeast sex chromosomes by mating-type switching accidents.</title>
        <authorList>
            <person name="Gordon J.L."/>
            <person name="Armisen D."/>
            <person name="Proux-Wera E."/>
            <person name="Oheigeartaigh S.S."/>
            <person name="Byrne K.P."/>
            <person name="Wolfe K.H."/>
        </authorList>
    </citation>
    <scope>NUCLEOTIDE SEQUENCE [LARGE SCALE GENOMIC DNA]</scope>
    <source>
        <strain evidence="6">ATCC 34711 / CBS 6284 / DSM 70876 / NBRC 10599 / NRRL Y-10934 / UCD 77-7</strain>
    </source>
</reference>
<name>I2H2E2_HENB6</name>
<feature type="region of interest" description="Disordered" evidence="3">
    <location>
        <begin position="1"/>
        <end position="30"/>
    </location>
</feature>
<evidence type="ECO:0000313" key="6">
    <source>
        <dbReference type="Proteomes" id="UP000002866"/>
    </source>
</evidence>
<keyword evidence="6" id="KW-1185">Reference proteome</keyword>
<dbReference type="HOGENOM" id="CLU_128329_0_0_1"/>
<dbReference type="OrthoDB" id="4036151at2759"/>
<dbReference type="InterPro" id="IPR019331">
    <property type="entry name" value="FAM192A/Fyv6_N"/>
</dbReference>
<keyword evidence="2" id="KW-0539">Nucleus</keyword>
<dbReference type="RefSeq" id="XP_004180063.1">
    <property type="nucleotide sequence ID" value="XM_004180015.1"/>
</dbReference>
<evidence type="ECO:0000256" key="2">
    <source>
        <dbReference type="ARBA" id="ARBA00023242"/>
    </source>
</evidence>